<keyword evidence="3" id="KW-1185">Reference proteome</keyword>
<evidence type="ECO:0000313" key="3">
    <source>
        <dbReference type="Proteomes" id="UP001501532"/>
    </source>
</evidence>
<evidence type="ECO:0000313" key="2">
    <source>
        <dbReference type="EMBL" id="GAA3048472.1"/>
    </source>
</evidence>
<evidence type="ECO:0000256" key="1">
    <source>
        <dbReference type="SAM" id="MobiDB-lite"/>
    </source>
</evidence>
<comment type="caution">
    <text evidence="2">The sequence shown here is derived from an EMBL/GenBank/DDBJ whole genome shotgun (WGS) entry which is preliminary data.</text>
</comment>
<dbReference type="RefSeq" id="WP_234519721.1">
    <property type="nucleotide sequence ID" value="NZ_BAAAUF010000024.1"/>
</dbReference>
<dbReference type="EMBL" id="BAAAUF010000024">
    <property type="protein sequence ID" value="GAA3048472.1"/>
    <property type="molecule type" value="Genomic_DNA"/>
</dbReference>
<reference evidence="3" key="1">
    <citation type="journal article" date="2019" name="Int. J. Syst. Evol. Microbiol.">
        <title>The Global Catalogue of Microorganisms (GCM) 10K type strain sequencing project: providing services to taxonomists for standard genome sequencing and annotation.</title>
        <authorList>
            <consortium name="The Broad Institute Genomics Platform"/>
            <consortium name="The Broad Institute Genome Sequencing Center for Infectious Disease"/>
            <person name="Wu L."/>
            <person name="Ma J."/>
        </authorList>
    </citation>
    <scope>NUCLEOTIDE SEQUENCE [LARGE SCALE GENOMIC DNA]</scope>
    <source>
        <strain evidence="3">JCM 9091</strain>
    </source>
</reference>
<dbReference type="Proteomes" id="UP001501532">
    <property type="component" value="Unassembled WGS sequence"/>
</dbReference>
<feature type="region of interest" description="Disordered" evidence="1">
    <location>
        <begin position="73"/>
        <end position="106"/>
    </location>
</feature>
<organism evidence="2 3">
    <name type="scientific">Streptomyces glomeratus</name>
    <dbReference type="NCBI Taxonomy" id="284452"/>
    <lineage>
        <taxon>Bacteria</taxon>
        <taxon>Bacillati</taxon>
        <taxon>Actinomycetota</taxon>
        <taxon>Actinomycetes</taxon>
        <taxon>Kitasatosporales</taxon>
        <taxon>Streptomycetaceae</taxon>
        <taxon>Streptomyces</taxon>
    </lineage>
</organism>
<proteinExistence type="predicted"/>
<sequence length="106" mass="11611">MYLVTTDSRLGAVVVAPQCADDLDDETRAAIEAAAFTWRSDIEAFTQPGQDREAAARIGLRLVQLGHDVLAVSPGQHQPSPEAGEWYPRCRDRPKTRPKVTPCPTP</sequence>
<name>A0ABP6LN06_9ACTN</name>
<accession>A0ABP6LN06</accession>
<gene>
    <name evidence="2" type="ORF">GCM10010448_34490</name>
</gene>
<protein>
    <submittedName>
        <fullName evidence="2">Uncharacterized protein</fullName>
    </submittedName>
</protein>